<dbReference type="InterPro" id="IPR001647">
    <property type="entry name" value="HTH_TetR"/>
</dbReference>
<dbReference type="PROSITE" id="PS50977">
    <property type="entry name" value="HTH_TETR_2"/>
    <property type="match status" value="1"/>
</dbReference>
<dbReference type="SUPFAM" id="SSF46689">
    <property type="entry name" value="Homeodomain-like"/>
    <property type="match status" value="1"/>
</dbReference>
<gene>
    <name evidence="4" type="ORF">BK138_06875</name>
</gene>
<dbReference type="AlphaFoldDB" id="A0A1R1F2M8"/>
<dbReference type="InterPro" id="IPR050109">
    <property type="entry name" value="HTH-type_TetR-like_transc_reg"/>
</dbReference>
<protein>
    <submittedName>
        <fullName evidence="4">TetR family transcriptional regulator</fullName>
    </submittedName>
</protein>
<dbReference type="GO" id="GO:0003700">
    <property type="term" value="F:DNA-binding transcription factor activity"/>
    <property type="evidence" value="ECO:0007669"/>
    <property type="project" value="TreeGrafter"/>
</dbReference>
<dbReference type="Proteomes" id="UP000187172">
    <property type="component" value="Unassembled WGS sequence"/>
</dbReference>
<dbReference type="Pfam" id="PF00440">
    <property type="entry name" value="TetR_N"/>
    <property type="match status" value="1"/>
</dbReference>
<feature type="DNA-binding region" description="H-T-H motif" evidence="2">
    <location>
        <begin position="28"/>
        <end position="47"/>
    </location>
</feature>
<dbReference type="Gene3D" id="1.10.357.10">
    <property type="entry name" value="Tetracycline Repressor, domain 2"/>
    <property type="match status" value="1"/>
</dbReference>
<comment type="caution">
    <text evidence="4">The sequence shown here is derived from an EMBL/GenBank/DDBJ whole genome shotgun (WGS) entry which is preliminary data.</text>
</comment>
<evidence type="ECO:0000256" key="2">
    <source>
        <dbReference type="PROSITE-ProRule" id="PRU00335"/>
    </source>
</evidence>
<dbReference type="STRING" id="297318.BK138_06875"/>
<sequence length="170" mass="18934">MVIRQDRKEQILAKAVDVFAELGYYKATTARVAKEAGVTQPYVFHFFSNKEELFIAVIDQAIGRIADAFSRVEAPADQLMETMGQVFDDVMSSYRAETLLVMQAHTIPEPAIREHVRGLFSNIFSSVLEKFTAAGLPEPEAAASQFMGMGYLITVAEVLDLPQMLCFKDC</sequence>
<accession>A0A1R1F2M8</accession>
<keyword evidence="1 2" id="KW-0238">DNA-binding</keyword>
<dbReference type="RefSeq" id="WP_076167639.1">
    <property type="nucleotide sequence ID" value="NZ_MRTP01000001.1"/>
</dbReference>
<evidence type="ECO:0000259" key="3">
    <source>
        <dbReference type="PROSITE" id="PS50977"/>
    </source>
</evidence>
<dbReference type="InterPro" id="IPR023772">
    <property type="entry name" value="DNA-bd_HTH_TetR-type_CS"/>
</dbReference>
<organism evidence="4 5">
    <name type="scientific">Paenibacillus rhizosphaerae</name>
    <dbReference type="NCBI Taxonomy" id="297318"/>
    <lineage>
        <taxon>Bacteria</taxon>
        <taxon>Bacillati</taxon>
        <taxon>Bacillota</taxon>
        <taxon>Bacilli</taxon>
        <taxon>Bacillales</taxon>
        <taxon>Paenibacillaceae</taxon>
        <taxon>Paenibacillus</taxon>
    </lineage>
</organism>
<proteinExistence type="predicted"/>
<dbReference type="PRINTS" id="PR00455">
    <property type="entry name" value="HTHTETR"/>
</dbReference>
<evidence type="ECO:0000256" key="1">
    <source>
        <dbReference type="ARBA" id="ARBA00023125"/>
    </source>
</evidence>
<dbReference type="PANTHER" id="PTHR30055">
    <property type="entry name" value="HTH-TYPE TRANSCRIPTIONAL REGULATOR RUTR"/>
    <property type="match status" value="1"/>
</dbReference>
<reference evidence="4 5" key="1">
    <citation type="submission" date="2016-11" db="EMBL/GenBank/DDBJ databases">
        <title>Paenibacillus species isolates.</title>
        <authorList>
            <person name="Beno S.M."/>
        </authorList>
    </citation>
    <scope>NUCLEOTIDE SEQUENCE [LARGE SCALE GENOMIC DNA]</scope>
    <source>
        <strain evidence="4 5">FSL R5-0378</strain>
    </source>
</reference>
<dbReference type="GO" id="GO:0000976">
    <property type="term" value="F:transcription cis-regulatory region binding"/>
    <property type="evidence" value="ECO:0007669"/>
    <property type="project" value="TreeGrafter"/>
</dbReference>
<dbReference type="EMBL" id="MRTP01000001">
    <property type="protein sequence ID" value="OMF58262.1"/>
    <property type="molecule type" value="Genomic_DNA"/>
</dbReference>
<evidence type="ECO:0000313" key="5">
    <source>
        <dbReference type="Proteomes" id="UP000187172"/>
    </source>
</evidence>
<feature type="domain" description="HTH tetR-type" evidence="3">
    <location>
        <begin position="5"/>
        <end position="65"/>
    </location>
</feature>
<dbReference type="InterPro" id="IPR009057">
    <property type="entry name" value="Homeodomain-like_sf"/>
</dbReference>
<name>A0A1R1F2M8_9BACL</name>
<dbReference type="PROSITE" id="PS01081">
    <property type="entry name" value="HTH_TETR_1"/>
    <property type="match status" value="1"/>
</dbReference>
<evidence type="ECO:0000313" key="4">
    <source>
        <dbReference type="EMBL" id="OMF58262.1"/>
    </source>
</evidence>
<keyword evidence="5" id="KW-1185">Reference proteome</keyword>
<dbReference type="PANTHER" id="PTHR30055:SF226">
    <property type="entry name" value="HTH-TYPE TRANSCRIPTIONAL REGULATOR PKSA"/>
    <property type="match status" value="1"/>
</dbReference>